<comment type="similarity">
    <text evidence="4">Belongs to the ubiquitin-conjugating enzyme family.</text>
</comment>
<evidence type="ECO:0000256" key="2">
    <source>
        <dbReference type="ARBA" id="ARBA00022786"/>
    </source>
</evidence>
<evidence type="ECO:0000256" key="3">
    <source>
        <dbReference type="PROSITE-ProRule" id="PRU10133"/>
    </source>
</evidence>
<keyword evidence="2 4" id="KW-0833">Ubl conjugation pathway</keyword>
<dbReference type="HOGENOM" id="CLU_030988_12_0_1"/>
<dbReference type="AlphaFoldDB" id="A0A0D3KDZ4"/>
<keyword evidence="4" id="KW-0067">ATP-binding</keyword>
<dbReference type="PROSITE" id="PS50127">
    <property type="entry name" value="UBC_2"/>
    <property type="match status" value="1"/>
</dbReference>
<feature type="domain" description="UBC core" evidence="5">
    <location>
        <begin position="3"/>
        <end position="173"/>
    </location>
</feature>
<evidence type="ECO:0000259" key="5">
    <source>
        <dbReference type="PROSITE" id="PS50127"/>
    </source>
</evidence>
<dbReference type="RefSeq" id="XP_005780631.1">
    <property type="nucleotide sequence ID" value="XM_005780574.1"/>
</dbReference>
<dbReference type="Proteomes" id="UP000013827">
    <property type="component" value="Unassembled WGS sequence"/>
</dbReference>
<evidence type="ECO:0000256" key="4">
    <source>
        <dbReference type="RuleBase" id="RU362109"/>
    </source>
</evidence>
<dbReference type="CDD" id="cd23798">
    <property type="entry name" value="UBCc_UBE2I"/>
    <property type="match status" value="1"/>
</dbReference>
<dbReference type="GO" id="GO:0016740">
    <property type="term" value="F:transferase activity"/>
    <property type="evidence" value="ECO:0007669"/>
    <property type="project" value="UniProtKB-KW"/>
</dbReference>
<dbReference type="PROSITE" id="PS00183">
    <property type="entry name" value="UBC_1"/>
    <property type="match status" value="1"/>
</dbReference>
<dbReference type="EnsemblProtists" id="EOD28202">
    <property type="protein sequence ID" value="EOD28202"/>
    <property type="gene ID" value="EMIHUDRAFT_429989"/>
</dbReference>
<dbReference type="SUPFAM" id="SSF54495">
    <property type="entry name" value="UBC-like"/>
    <property type="match status" value="1"/>
</dbReference>
<reference evidence="7" key="1">
    <citation type="journal article" date="2013" name="Nature">
        <title>Pan genome of the phytoplankton Emiliania underpins its global distribution.</title>
        <authorList>
            <person name="Read B.A."/>
            <person name="Kegel J."/>
            <person name="Klute M.J."/>
            <person name="Kuo A."/>
            <person name="Lefebvre S.C."/>
            <person name="Maumus F."/>
            <person name="Mayer C."/>
            <person name="Miller J."/>
            <person name="Monier A."/>
            <person name="Salamov A."/>
            <person name="Young J."/>
            <person name="Aguilar M."/>
            <person name="Claverie J.M."/>
            <person name="Frickenhaus S."/>
            <person name="Gonzalez K."/>
            <person name="Herman E.K."/>
            <person name="Lin Y.C."/>
            <person name="Napier J."/>
            <person name="Ogata H."/>
            <person name="Sarno A.F."/>
            <person name="Shmutz J."/>
            <person name="Schroeder D."/>
            <person name="de Vargas C."/>
            <person name="Verret F."/>
            <person name="von Dassow P."/>
            <person name="Valentin K."/>
            <person name="Van de Peer Y."/>
            <person name="Wheeler G."/>
            <person name="Dacks J.B."/>
            <person name="Delwiche C.F."/>
            <person name="Dyhrman S.T."/>
            <person name="Glockner G."/>
            <person name="John U."/>
            <person name="Richards T."/>
            <person name="Worden A.Z."/>
            <person name="Zhang X."/>
            <person name="Grigoriev I.V."/>
            <person name="Allen A.E."/>
            <person name="Bidle K."/>
            <person name="Borodovsky M."/>
            <person name="Bowler C."/>
            <person name="Brownlee C."/>
            <person name="Cock J.M."/>
            <person name="Elias M."/>
            <person name="Gladyshev V.N."/>
            <person name="Groth M."/>
            <person name="Guda C."/>
            <person name="Hadaegh A."/>
            <person name="Iglesias-Rodriguez M.D."/>
            <person name="Jenkins J."/>
            <person name="Jones B.M."/>
            <person name="Lawson T."/>
            <person name="Leese F."/>
            <person name="Lindquist E."/>
            <person name="Lobanov A."/>
            <person name="Lomsadze A."/>
            <person name="Malik S.B."/>
            <person name="Marsh M.E."/>
            <person name="Mackinder L."/>
            <person name="Mock T."/>
            <person name="Mueller-Roeber B."/>
            <person name="Pagarete A."/>
            <person name="Parker M."/>
            <person name="Probert I."/>
            <person name="Quesneville H."/>
            <person name="Raines C."/>
            <person name="Rensing S.A."/>
            <person name="Riano-Pachon D.M."/>
            <person name="Richier S."/>
            <person name="Rokitta S."/>
            <person name="Shiraiwa Y."/>
            <person name="Soanes D.M."/>
            <person name="van der Giezen M."/>
            <person name="Wahlund T.M."/>
            <person name="Williams B."/>
            <person name="Wilson W."/>
            <person name="Wolfe G."/>
            <person name="Wurch L.L."/>
        </authorList>
    </citation>
    <scope>NUCLEOTIDE SEQUENCE</scope>
</reference>
<dbReference type="EnsemblProtists" id="EOD33979">
    <property type="protein sequence ID" value="EOD33979"/>
    <property type="gene ID" value="EMIHUDRAFT_429395"/>
</dbReference>
<name>A0A0D3KDZ4_EMIH1</name>
<dbReference type="GeneID" id="17273747"/>
<feature type="active site" description="Glycyl thioester intermediate" evidence="3">
    <location>
        <position position="96"/>
    </location>
</feature>
<dbReference type="InterPro" id="IPR016135">
    <property type="entry name" value="UBQ-conjugating_enzyme/RWD"/>
</dbReference>
<dbReference type="OMA" id="NRQQYEM"/>
<dbReference type="KEGG" id="ehx:EMIHUDRAFT_429989"/>
<dbReference type="PaxDb" id="2903-EOD28202"/>
<dbReference type="SMART" id="SM00212">
    <property type="entry name" value="UBCc"/>
    <property type="match status" value="1"/>
</dbReference>
<dbReference type="InterPro" id="IPR050113">
    <property type="entry name" value="Ub_conjugating_enzyme"/>
</dbReference>
<dbReference type="KEGG" id="ehx:EMIHUDRAFT_429395"/>
<dbReference type="Pfam" id="PF00179">
    <property type="entry name" value="UQ_con"/>
    <property type="match status" value="1"/>
</dbReference>
<dbReference type="InterPro" id="IPR023313">
    <property type="entry name" value="UBQ-conjugating_AS"/>
</dbReference>
<dbReference type="GO" id="GO:0005524">
    <property type="term" value="F:ATP binding"/>
    <property type="evidence" value="ECO:0007669"/>
    <property type="project" value="UniProtKB-UniRule"/>
</dbReference>
<dbReference type="InterPro" id="IPR000608">
    <property type="entry name" value="UBC"/>
</dbReference>
<reference evidence="6" key="2">
    <citation type="submission" date="2024-10" db="UniProtKB">
        <authorList>
            <consortium name="EnsemblProtists"/>
        </authorList>
    </citation>
    <scope>IDENTIFICATION</scope>
</reference>
<evidence type="ECO:0000256" key="1">
    <source>
        <dbReference type="ARBA" id="ARBA00022679"/>
    </source>
</evidence>
<keyword evidence="4" id="KW-0547">Nucleotide-binding</keyword>
<dbReference type="STRING" id="2903.R1CZK7"/>
<proteinExistence type="inferred from homology"/>
<evidence type="ECO:0000313" key="6">
    <source>
        <dbReference type="EnsemblProtists" id="EOD33979"/>
    </source>
</evidence>
<dbReference type="PANTHER" id="PTHR24067">
    <property type="entry name" value="UBIQUITIN-CONJUGATING ENZYME E2"/>
    <property type="match status" value="1"/>
</dbReference>
<dbReference type="GeneID" id="17279250"/>
<sequence>MDTCLERLKNERKEWRKNRPVGFVAKPSENADGTNNMLVWRLKIPAKASSIWAPGLFSATMTFTSEYPARPPRVTFDRIGGELLFHPNVYDDGGVCLSIINPPESTHGYGRGGTWLPTISIREVCLALQTFLDEPNLGSPASRAGGNRPYEACRRSREEYARLVKQQVGRAEVASG</sequence>
<dbReference type="RefSeq" id="XP_005786408.1">
    <property type="nucleotide sequence ID" value="XM_005786351.1"/>
</dbReference>
<organism evidence="6 7">
    <name type="scientific">Emiliania huxleyi (strain CCMP1516)</name>
    <dbReference type="NCBI Taxonomy" id="280463"/>
    <lineage>
        <taxon>Eukaryota</taxon>
        <taxon>Haptista</taxon>
        <taxon>Haptophyta</taxon>
        <taxon>Prymnesiophyceae</taxon>
        <taxon>Isochrysidales</taxon>
        <taxon>Noelaerhabdaceae</taxon>
        <taxon>Emiliania</taxon>
    </lineage>
</organism>
<dbReference type="eggNOG" id="KOG0424">
    <property type="taxonomic scope" value="Eukaryota"/>
</dbReference>
<protein>
    <recommendedName>
        <fullName evidence="5">UBC core domain-containing protein</fullName>
    </recommendedName>
</protein>
<keyword evidence="7" id="KW-1185">Reference proteome</keyword>
<accession>A0A0D3KDZ4</accession>
<keyword evidence="1" id="KW-0808">Transferase</keyword>
<dbReference type="Gene3D" id="3.10.110.10">
    <property type="entry name" value="Ubiquitin Conjugating Enzyme"/>
    <property type="match status" value="1"/>
</dbReference>
<evidence type="ECO:0000313" key="7">
    <source>
        <dbReference type="Proteomes" id="UP000013827"/>
    </source>
</evidence>